<dbReference type="EMBL" id="JAAGAX010000016">
    <property type="protein sequence ID" value="KAF2289008.1"/>
    <property type="molecule type" value="Genomic_DNA"/>
</dbReference>
<comment type="similarity">
    <text evidence="1">Belongs to the 'GDXG' lipolytic enzyme family.</text>
</comment>
<feature type="domain" description="Alpha/beta hydrolase fold-3" evidence="2">
    <location>
        <begin position="44"/>
        <end position="209"/>
    </location>
</feature>
<evidence type="ECO:0000256" key="1">
    <source>
        <dbReference type="ARBA" id="ARBA00010515"/>
    </source>
</evidence>
<keyword evidence="4" id="KW-1185">Reference proteome</keyword>
<dbReference type="PANTHER" id="PTHR23024:SF429">
    <property type="entry name" value="ALPHA_BETA HYDROLASE FOLD PROTEIN"/>
    <property type="match status" value="1"/>
</dbReference>
<dbReference type="GO" id="GO:0016787">
    <property type="term" value="F:hydrolase activity"/>
    <property type="evidence" value="ECO:0007669"/>
    <property type="project" value="InterPro"/>
</dbReference>
<dbReference type="InterPro" id="IPR050466">
    <property type="entry name" value="Carboxylest/Gibb_receptor"/>
</dbReference>
<dbReference type="Pfam" id="PF07859">
    <property type="entry name" value="Abhydrolase_3"/>
    <property type="match status" value="1"/>
</dbReference>
<dbReference type="PANTHER" id="PTHR23024">
    <property type="entry name" value="ARYLACETAMIDE DEACETYLASE"/>
    <property type="match status" value="1"/>
</dbReference>
<dbReference type="AlphaFoldDB" id="A0A6A6KM41"/>
<organism evidence="3 4">
    <name type="scientific">Hevea brasiliensis</name>
    <name type="common">Para rubber tree</name>
    <name type="synonym">Siphonia brasiliensis</name>
    <dbReference type="NCBI Taxonomy" id="3981"/>
    <lineage>
        <taxon>Eukaryota</taxon>
        <taxon>Viridiplantae</taxon>
        <taxon>Streptophyta</taxon>
        <taxon>Embryophyta</taxon>
        <taxon>Tracheophyta</taxon>
        <taxon>Spermatophyta</taxon>
        <taxon>Magnoliopsida</taxon>
        <taxon>eudicotyledons</taxon>
        <taxon>Gunneridae</taxon>
        <taxon>Pentapetalae</taxon>
        <taxon>rosids</taxon>
        <taxon>fabids</taxon>
        <taxon>Malpighiales</taxon>
        <taxon>Euphorbiaceae</taxon>
        <taxon>Crotonoideae</taxon>
        <taxon>Micrandreae</taxon>
        <taxon>Hevea</taxon>
    </lineage>
</organism>
<dbReference type="InterPro" id="IPR029058">
    <property type="entry name" value="AB_hydrolase_fold"/>
</dbReference>
<sequence length="238" mass="26425">MEPNPMEVAHDFSPFIRVYEDGRVERLHGTEIMPPSIDHEAGVKNGNVLVVVIPYRKAPEHPLPIAYDDACDAVKWVASHVNGDGPETWINQHADFEKMFLVGDSAGANITHNVGIRFGLDEGLLGVKIAGMVLVHPFFGKSDDQRSKLLEFLFPTLEGTSDPRINPVGAGVDLRKLGFLSKILVCVAGADQKYKDRGVSYYEAVKTVGGVELWRLWRLKERTMGFICLTPTVIELRD</sequence>
<proteinExistence type="inferred from homology"/>
<dbReference type="Gene3D" id="3.40.50.1820">
    <property type="entry name" value="alpha/beta hydrolase"/>
    <property type="match status" value="1"/>
</dbReference>
<gene>
    <name evidence="3" type="ORF">GH714_023801</name>
</gene>
<evidence type="ECO:0000313" key="4">
    <source>
        <dbReference type="Proteomes" id="UP000467840"/>
    </source>
</evidence>
<comment type="caution">
    <text evidence="3">The sequence shown here is derived from an EMBL/GenBank/DDBJ whole genome shotgun (WGS) entry which is preliminary data.</text>
</comment>
<evidence type="ECO:0000313" key="3">
    <source>
        <dbReference type="EMBL" id="KAF2289008.1"/>
    </source>
</evidence>
<accession>A0A6A6KM41</accession>
<evidence type="ECO:0000259" key="2">
    <source>
        <dbReference type="Pfam" id="PF07859"/>
    </source>
</evidence>
<reference evidence="3 4" key="1">
    <citation type="journal article" date="2020" name="Mol. Plant">
        <title>The Chromosome-Based Rubber Tree Genome Provides New Insights into Spurge Genome Evolution and Rubber Biosynthesis.</title>
        <authorList>
            <person name="Liu J."/>
            <person name="Shi C."/>
            <person name="Shi C.C."/>
            <person name="Li W."/>
            <person name="Zhang Q.J."/>
            <person name="Zhang Y."/>
            <person name="Li K."/>
            <person name="Lu H.F."/>
            <person name="Shi C."/>
            <person name="Zhu S.T."/>
            <person name="Xiao Z.Y."/>
            <person name="Nan H."/>
            <person name="Yue Y."/>
            <person name="Zhu X.G."/>
            <person name="Wu Y."/>
            <person name="Hong X.N."/>
            <person name="Fan G.Y."/>
            <person name="Tong Y."/>
            <person name="Zhang D."/>
            <person name="Mao C.L."/>
            <person name="Liu Y.L."/>
            <person name="Hao S.J."/>
            <person name="Liu W.Q."/>
            <person name="Lv M.Q."/>
            <person name="Zhang H.B."/>
            <person name="Liu Y."/>
            <person name="Hu-Tang G.R."/>
            <person name="Wang J.P."/>
            <person name="Wang J.H."/>
            <person name="Sun Y.H."/>
            <person name="Ni S.B."/>
            <person name="Chen W.B."/>
            <person name="Zhang X.C."/>
            <person name="Jiao Y.N."/>
            <person name="Eichler E.E."/>
            <person name="Li G.H."/>
            <person name="Liu X."/>
            <person name="Gao L.Z."/>
        </authorList>
    </citation>
    <scope>NUCLEOTIDE SEQUENCE [LARGE SCALE GENOMIC DNA]</scope>
    <source>
        <strain evidence="4">cv. GT1</strain>
        <tissue evidence="3">Leaf</tissue>
    </source>
</reference>
<dbReference type="Proteomes" id="UP000467840">
    <property type="component" value="Chromosome 8"/>
</dbReference>
<protein>
    <recommendedName>
        <fullName evidence="2">Alpha/beta hydrolase fold-3 domain-containing protein</fullName>
    </recommendedName>
</protein>
<name>A0A6A6KM41_HEVBR</name>
<dbReference type="InterPro" id="IPR013094">
    <property type="entry name" value="AB_hydrolase_3"/>
</dbReference>
<dbReference type="SUPFAM" id="SSF53474">
    <property type="entry name" value="alpha/beta-Hydrolases"/>
    <property type="match status" value="1"/>
</dbReference>